<protein>
    <submittedName>
        <fullName evidence="6">Oligosaccharide translocase (Flippase)</fullName>
    </submittedName>
</protein>
<feature type="transmembrane region" description="Helical" evidence="5">
    <location>
        <begin position="367"/>
        <end position="390"/>
    </location>
</feature>
<proteinExistence type="predicted"/>
<evidence type="ECO:0000256" key="2">
    <source>
        <dbReference type="ARBA" id="ARBA00022692"/>
    </source>
</evidence>
<dbReference type="InterPro" id="IPR002797">
    <property type="entry name" value="Polysacc_synth"/>
</dbReference>
<evidence type="ECO:0000256" key="3">
    <source>
        <dbReference type="ARBA" id="ARBA00022989"/>
    </source>
</evidence>
<feature type="transmembrane region" description="Helical" evidence="5">
    <location>
        <begin position="427"/>
        <end position="449"/>
    </location>
</feature>
<feature type="transmembrane region" description="Helical" evidence="5">
    <location>
        <begin position="337"/>
        <end position="355"/>
    </location>
</feature>
<evidence type="ECO:0000313" key="7">
    <source>
        <dbReference type="Proteomes" id="UP000008394"/>
    </source>
</evidence>
<dbReference type="PANTHER" id="PTHR43424">
    <property type="entry name" value="LOCUS PUTATIVE PROTEIN 1-RELATED"/>
    <property type="match status" value="1"/>
</dbReference>
<feature type="transmembrane region" description="Helical" evidence="5">
    <location>
        <begin position="158"/>
        <end position="175"/>
    </location>
</feature>
<feature type="transmembrane region" description="Helical" evidence="5">
    <location>
        <begin position="53"/>
        <end position="76"/>
    </location>
</feature>
<organism evidence="6 7">
    <name type="scientific">Bifidobacterium animalis subsp. lactis CNCM I-2494</name>
    <dbReference type="NCBI Taxonomy" id="1042403"/>
    <lineage>
        <taxon>Bacteria</taxon>
        <taxon>Bacillati</taxon>
        <taxon>Actinomycetota</taxon>
        <taxon>Actinomycetes</taxon>
        <taxon>Bifidobacteriales</taxon>
        <taxon>Bifidobacteriaceae</taxon>
        <taxon>Bifidobacterium</taxon>
    </lineage>
</organism>
<keyword evidence="4 5" id="KW-0472">Membrane</keyword>
<dbReference type="CDD" id="cd13128">
    <property type="entry name" value="MATE_Wzx_like"/>
    <property type="match status" value="1"/>
</dbReference>
<gene>
    <name evidence="6" type="ORF">BALAC2494_01353</name>
</gene>
<sequence length="487" mass="54664">MRIYMGRQLKQPKIRSVKFNVVMNTILTTSTFLFPLITVPYVSRVLGPDNNGIVSWAFTFVGYFSLVALLGFNMYGTRECAKLRDDREKLSVVVQELLVILICSTTVVYVAFVVLVFLLPRTHDELPLMFIVGTSIWLSACGAEWFYRSIEQYEYITVRNILFKIASIVLLFVFVRQTNDYLAYAAVTVLGTTGSNVLNILRLRSFVTFSRKYEMNIRRHFKPMFAFSISSITSGMYGQIDMLLLGFFSSNYALGLYQLVFKIRNMCTGVGGSVTGVMLPRLSYYEAQEGHDQTTKLMAKNFNFLLMLGLAIISALVICADPLIMILGGNDYLPGNAALKIGAPLVLLGSIGSMQSQYMVASDQEKVYTYTNVAGLVIAIVLECIFIPLWGINGAALGLVLTELSVYCIRTYILRDFMRKVRKYTDYWKIAFAWAVASIVTAGICYAMRGWNPFVQIIIAALVFCVADGGLLVLVKESFIMSMVRKR</sequence>
<evidence type="ECO:0000256" key="4">
    <source>
        <dbReference type="ARBA" id="ARBA00023136"/>
    </source>
</evidence>
<feature type="transmembrane region" description="Helical" evidence="5">
    <location>
        <begin position="181"/>
        <end position="201"/>
    </location>
</feature>
<evidence type="ECO:0000256" key="1">
    <source>
        <dbReference type="ARBA" id="ARBA00004141"/>
    </source>
</evidence>
<dbReference type="Pfam" id="PF01943">
    <property type="entry name" value="Polysacc_synt"/>
    <property type="match status" value="1"/>
</dbReference>
<evidence type="ECO:0000256" key="5">
    <source>
        <dbReference type="SAM" id="Phobius"/>
    </source>
</evidence>
<reference evidence="6 7" key="1">
    <citation type="journal article" date="2011" name="J. Bacteriol.">
        <title>Genome Sequence of the Probiotic Strain Bifidobacterium animalis subsp. lactis CNCM I-2494.</title>
        <authorList>
            <person name="Chervaux C."/>
            <person name="Grimaldi C."/>
            <person name="Bolotin A."/>
            <person name="Quinquis B."/>
            <person name="Legrain-Raspaud S."/>
            <person name="van Hylckama Vlieg J.E."/>
            <person name="Denariaz G."/>
            <person name="Smokvina T."/>
        </authorList>
    </citation>
    <scope>NUCLEOTIDE SEQUENCE [LARGE SCALE GENOMIC DNA]</scope>
    <source>
        <strain evidence="6 7">CNCM I-2494</strain>
    </source>
</reference>
<keyword evidence="3 5" id="KW-1133">Transmembrane helix</keyword>
<dbReference type="GO" id="GO:0016020">
    <property type="term" value="C:membrane"/>
    <property type="evidence" value="ECO:0007669"/>
    <property type="project" value="UniProtKB-SubCell"/>
</dbReference>
<dbReference type="InterPro" id="IPR052556">
    <property type="entry name" value="PolySynth_Transporter"/>
</dbReference>
<evidence type="ECO:0000313" key="6">
    <source>
        <dbReference type="EMBL" id="AEK30847.1"/>
    </source>
</evidence>
<feature type="transmembrane region" description="Helical" evidence="5">
    <location>
        <begin position="126"/>
        <end position="146"/>
    </location>
</feature>
<keyword evidence="2 5" id="KW-0812">Transmembrane</keyword>
<feature type="transmembrane region" description="Helical" evidence="5">
    <location>
        <begin position="221"/>
        <end position="237"/>
    </location>
</feature>
<accession>A0A806FHB5</accession>
<comment type="subcellular location">
    <subcellularLocation>
        <location evidence="1">Membrane</location>
        <topology evidence="1">Multi-pass membrane protein</topology>
    </subcellularLocation>
</comment>
<dbReference type="EMBL" id="CP002915">
    <property type="protein sequence ID" value="AEK30847.1"/>
    <property type="molecule type" value="Genomic_DNA"/>
</dbReference>
<feature type="transmembrane region" description="Helical" evidence="5">
    <location>
        <begin position="21"/>
        <end position="41"/>
    </location>
</feature>
<dbReference type="PANTHER" id="PTHR43424:SF1">
    <property type="entry name" value="LOCUS PUTATIVE PROTEIN 1-RELATED"/>
    <property type="match status" value="1"/>
</dbReference>
<feature type="transmembrane region" description="Helical" evidence="5">
    <location>
        <begin position="97"/>
        <end position="120"/>
    </location>
</feature>
<dbReference type="KEGG" id="bnm:BALAC2494_01353"/>
<name>A0A806FHB5_BIFAN</name>
<dbReference type="AlphaFoldDB" id="A0A806FHB5"/>
<dbReference type="Proteomes" id="UP000008394">
    <property type="component" value="Chromosome"/>
</dbReference>
<feature type="transmembrane region" description="Helical" evidence="5">
    <location>
        <begin position="455"/>
        <end position="475"/>
    </location>
</feature>
<feature type="transmembrane region" description="Helical" evidence="5">
    <location>
        <begin position="396"/>
        <end position="415"/>
    </location>
</feature>
<feature type="transmembrane region" description="Helical" evidence="5">
    <location>
        <begin position="304"/>
        <end position="325"/>
    </location>
</feature>